<evidence type="ECO:0000256" key="2">
    <source>
        <dbReference type="ARBA" id="ARBA00023125"/>
    </source>
</evidence>
<dbReference type="Pfam" id="PF00440">
    <property type="entry name" value="TetR_N"/>
    <property type="match status" value="1"/>
</dbReference>
<evidence type="ECO:0000256" key="4">
    <source>
        <dbReference type="PROSITE-ProRule" id="PRU00335"/>
    </source>
</evidence>
<evidence type="ECO:0000256" key="5">
    <source>
        <dbReference type="SAM" id="MobiDB-lite"/>
    </source>
</evidence>
<dbReference type="GO" id="GO:0003677">
    <property type="term" value="F:DNA binding"/>
    <property type="evidence" value="ECO:0007669"/>
    <property type="project" value="UniProtKB-UniRule"/>
</dbReference>
<organism evidence="7 8">
    <name type="scientific">Actinomadura geliboluensis</name>
    <dbReference type="NCBI Taxonomy" id="882440"/>
    <lineage>
        <taxon>Bacteria</taxon>
        <taxon>Bacillati</taxon>
        <taxon>Actinomycetota</taxon>
        <taxon>Actinomycetes</taxon>
        <taxon>Streptosporangiales</taxon>
        <taxon>Thermomonosporaceae</taxon>
        <taxon>Actinomadura</taxon>
    </lineage>
</organism>
<feature type="region of interest" description="Disordered" evidence="5">
    <location>
        <begin position="1"/>
        <end position="31"/>
    </location>
</feature>
<dbReference type="PROSITE" id="PS50977">
    <property type="entry name" value="HTH_TETR_2"/>
    <property type="match status" value="1"/>
</dbReference>
<dbReference type="EMBL" id="VCKZ01000121">
    <property type="protein sequence ID" value="TMR37673.1"/>
    <property type="molecule type" value="Genomic_DNA"/>
</dbReference>
<dbReference type="PANTHER" id="PTHR43479:SF11">
    <property type="entry name" value="ACREF_ENVCD OPERON REPRESSOR-RELATED"/>
    <property type="match status" value="1"/>
</dbReference>
<comment type="caution">
    <text evidence="7">The sequence shown here is derived from an EMBL/GenBank/DDBJ whole genome shotgun (WGS) entry which is preliminary data.</text>
</comment>
<gene>
    <name evidence="7" type="ORF">ETD96_18075</name>
</gene>
<evidence type="ECO:0000256" key="1">
    <source>
        <dbReference type="ARBA" id="ARBA00023015"/>
    </source>
</evidence>
<proteinExistence type="predicted"/>
<dbReference type="PRINTS" id="PR00455">
    <property type="entry name" value="HTHTETR"/>
</dbReference>
<dbReference type="RefSeq" id="WP_138637634.1">
    <property type="nucleotide sequence ID" value="NZ_JASWDG010000010.1"/>
</dbReference>
<keyword evidence="1" id="KW-0805">Transcription regulation</keyword>
<evidence type="ECO:0000313" key="8">
    <source>
        <dbReference type="Proteomes" id="UP000305238"/>
    </source>
</evidence>
<keyword evidence="8" id="KW-1185">Reference proteome</keyword>
<dbReference type="InterPro" id="IPR049397">
    <property type="entry name" value="EthR_C"/>
</dbReference>
<keyword evidence="3" id="KW-0804">Transcription</keyword>
<evidence type="ECO:0000256" key="3">
    <source>
        <dbReference type="ARBA" id="ARBA00023163"/>
    </source>
</evidence>
<dbReference type="SUPFAM" id="SSF46689">
    <property type="entry name" value="Homeodomain-like"/>
    <property type="match status" value="1"/>
</dbReference>
<feature type="domain" description="HTH tetR-type" evidence="6">
    <location>
        <begin position="31"/>
        <end position="91"/>
    </location>
</feature>
<name>A0A5S4GXF1_9ACTN</name>
<dbReference type="GO" id="GO:0045892">
    <property type="term" value="P:negative regulation of DNA-templated transcription"/>
    <property type="evidence" value="ECO:0007669"/>
    <property type="project" value="UniProtKB-ARBA"/>
</dbReference>
<protein>
    <submittedName>
        <fullName evidence="7">TetR/AcrR family transcriptional regulator</fullName>
    </submittedName>
</protein>
<dbReference type="InterPro" id="IPR001647">
    <property type="entry name" value="HTH_TetR"/>
</dbReference>
<dbReference type="PANTHER" id="PTHR43479">
    <property type="entry name" value="ACREF/ENVCD OPERON REPRESSOR-RELATED"/>
    <property type="match status" value="1"/>
</dbReference>
<dbReference type="InterPro" id="IPR009057">
    <property type="entry name" value="Homeodomain-like_sf"/>
</dbReference>
<sequence length="227" mass="25433">MAKTRGGRLGVATSPEQQERRQTGPLTGRGHARRAALLDAARRVFEEKGFLDARVADIAAEAKVAQGTFYTYFDSKDAVFQAVATRVAGDMIIELGSSRPQSPASYERTYAAMKRFVDSYRRNAKIVALIEQVGTFTPEMKRIRLQVREAHVDRMARIIEHHQNEGLADTSLDPELTAELIGSMVDQICHVWLNLGKEFDEEKLLHALTTVWLRGAGIYDWQSTKPS</sequence>
<dbReference type="AlphaFoldDB" id="A0A5S4GXF1"/>
<dbReference type="SUPFAM" id="SSF48498">
    <property type="entry name" value="Tetracyclin repressor-like, C-terminal domain"/>
    <property type="match status" value="1"/>
</dbReference>
<accession>A0A5S4GXF1</accession>
<dbReference type="OrthoDB" id="5112469at2"/>
<dbReference type="InterPro" id="IPR050624">
    <property type="entry name" value="HTH-type_Tx_Regulator"/>
</dbReference>
<dbReference type="InterPro" id="IPR036271">
    <property type="entry name" value="Tet_transcr_reg_TetR-rel_C_sf"/>
</dbReference>
<feature type="DNA-binding region" description="H-T-H motif" evidence="4">
    <location>
        <begin position="54"/>
        <end position="73"/>
    </location>
</feature>
<dbReference type="Gene3D" id="1.10.10.60">
    <property type="entry name" value="Homeodomain-like"/>
    <property type="match status" value="1"/>
</dbReference>
<dbReference type="FunFam" id="1.10.10.60:FF:000141">
    <property type="entry name" value="TetR family transcriptional regulator"/>
    <property type="match status" value="1"/>
</dbReference>
<reference evidence="7 8" key="1">
    <citation type="submission" date="2019-05" db="EMBL/GenBank/DDBJ databases">
        <title>Draft genome sequence of Actinomadura geliboluensis A8036.</title>
        <authorList>
            <person name="Saricaoglu S."/>
            <person name="Isik K."/>
        </authorList>
    </citation>
    <scope>NUCLEOTIDE SEQUENCE [LARGE SCALE GENOMIC DNA]</scope>
    <source>
        <strain evidence="7 8">A8036</strain>
    </source>
</reference>
<evidence type="ECO:0000313" key="7">
    <source>
        <dbReference type="EMBL" id="TMR37673.1"/>
    </source>
</evidence>
<dbReference type="Gene3D" id="1.10.357.10">
    <property type="entry name" value="Tetracycline Repressor, domain 2"/>
    <property type="match status" value="1"/>
</dbReference>
<dbReference type="Proteomes" id="UP000305238">
    <property type="component" value="Unassembled WGS sequence"/>
</dbReference>
<evidence type="ECO:0000259" key="6">
    <source>
        <dbReference type="PROSITE" id="PS50977"/>
    </source>
</evidence>
<dbReference type="Pfam" id="PF21313">
    <property type="entry name" value="EthR_C"/>
    <property type="match status" value="1"/>
</dbReference>
<keyword evidence="2 4" id="KW-0238">DNA-binding</keyword>